<feature type="region of interest" description="Disordered" evidence="1">
    <location>
        <begin position="1"/>
        <end position="59"/>
    </location>
</feature>
<reference evidence="2 3" key="1">
    <citation type="journal article" date="2019" name="Emerg. Microbes Infect.">
        <title>Comprehensive subspecies identification of 175 nontuberculous mycobacteria species based on 7547 genomic profiles.</title>
        <authorList>
            <person name="Matsumoto Y."/>
            <person name="Kinjo T."/>
            <person name="Motooka D."/>
            <person name="Nabeya D."/>
            <person name="Jung N."/>
            <person name="Uechi K."/>
            <person name="Horii T."/>
            <person name="Iida T."/>
            <person name="Fujita J."/>
            <person name="Nakamura S."/>
        </authorList>
    </citation>
    <scope>NUCLEOTIDE SEQUENCE [LARGE SCALE GENOMIC DNA]</scope>
    <source>
        <strain evidence="2 3">JCM 30996</strain>
    </source>
</reference>
<accession>A0A7I9ZIY7</accession>
<evidence type="ECO:0000256" key="1">
    <source>
        <dbReference type="SAM" id="MobiDB-lite"/>
    </source>
</evidence>
<organism evidence="2 3">
    <name type="scientific">Mycolicibacterium hippocampi</name>
    <dbReference type="NCBI Taxonomy" id="659824"/>
    <lineage>
        <taxon>Bacteria</taxon>
        <taxon>Bacillati</taxon>
        <taxon>Actinomycetota</taxon>
        <taxon>Actinomycetes</taxon>
        <taxon>Mycobacteriales</taxon>
        <taxon>Mycobacteriaceae</taxon>
        <taxon>Mycolicibacterium</taxon>
    </lineage>
</organism>
<proteinExistence type="predicted"/>
<dbReference type="EMBL" id="BLLB01000002">
    <property type="protein sequence ID" value="GFH00992.1"/>
    <property type="molecule type" value="Genomic_DNA"/>
</dbReference>
<comment type="caution">
    <text evidence="2">The sequence shown here is derived from an EMBL/GenBank/DDBJ whole genome shotgun (WGS) entry which is preliminary data.</text>
</comment>
<dbReference type="AlphaFoldDB" id="A0A7I9ZIY7"/>
<feature type="compositionally biased region" description="Low complexity" evidence="1">
    <location>
        <begin position="10"/>
        <end position="29"/>
    </location>
</feature>
<keyword evidence="3" id="KW-1185">Reference proteome</keyword>
<evidence type="ECO:0000313" key="2">
    <source>
        <dbReference type="EMBL" id="GFH00992.1"/>
    </source>
</evidence>
<name>A0A7I9ZIY7_9MYCO</name>
<gene>
    <name evidence="2" type="ORF">MHIP_14750</name>
</gene>
<protein>
    <submittedName>
        <fullName evidence="2">Uncharacterized protein</fullName>
    </submittedName>
</protein>
<evidence type="ECO:0000313" key="3">
    <source>
        <dbReference type="Proteomes" id="UP000465304"/>
    </source>
</evidence>
<dbReference type="Proteomes" id="UP000465304">
    <property type="component" value="Unassembled WGS sequence"/>
</dbReference>
<sequence>MVSLARPVWTPVTVPAPAASDPASATAVSGRAVEPSAESTFNTTGATGSGDGVASVSEAPVEESVAISTVVASAVGSTASDTDAGTVSAIDSAGVSAGADVSAGSASADVGAAERFFDGVESSSAEALASLSSAAASRSRVDDASASERRVDEETDPGSFEVSVFLVASLLRVDESADCDESCPADRLVAPLLSEESVSAVATP</sequence>
<feature type="compositionally biased region" description="Polar residues" evidence="1">
    <location>
        <begin position="37"/>
        <end position="46"/>
    </location>
</feature>